<dbReference type="AlphaFoldDB" id="A0A7J7HTN3"/>
<dbReference type="InterPro" id="IPR053085">
    <property type="entry name" value="Jasmonate-induced_protein"/>
</dbReference>
<dbReference type="PANTHER" id="PTHR36482:SF5">
    <property type="entry name" value="23 KDA JASMONATE-INDUCED PROTEIN-LIKE"/>
    <property type="match status" value="1"/>
</dbReference>
<dbReference type="InterPro" id="IPR049065">
    <property type="entry name" value="Nakanori"/>
</dbReference>
<comment type="caution">
    <text evidence="1">The sequence shown here is derived from an EMBL/GenBank/DDBJ whole genome shotgun (WGS) entry which is preliminary data.</text>
</comment>
<dbReference type="EMBL" id="JACBKZ010000003">
    <property type="protein sequence ID" value="KAF5956019.1"/>
    <property type="molecule type" value="Genomic_DNA"/>
</dbReference>
<organism evidence="1 2">
    <name type="scientific">Camellia sinensis</name>
    <name type="common">Tea plant</name>
    <name type="synonym">Thea sinensis</name>
    <dbReference type="NCBI Taxonomy" id="4442"/>
    <lineage>
        <taxon>Eukaryota</taxon>
        <taxon>Viridiplantae</taxon>
        <taxon>Streptophyta</taxon>
        <taxon>Embryophyta</taxon>
        <taxon>Tracheophyta</taxon>
        <taxon>Spermatophyta</taxon>
        <taxon>Magnoliopsida</taxon>
        <taxon>eudicotyledons</taxon>
        <taxon>Gunneridae</taxon>
        <taxon>Pentapetalae</taxon>
        <taxon>asterids</taxon>
        <taxon>Ericales</taxon>
        <taxon>Theaceae</taxon>
        <taxon>Camellia</taxon>
    </lineage>
</organism>
<dbReference type="Proteomes" id="UP000593564">
    <property type="component" value="Unassembled WGS sequence"/>
</dbReference>
<accession>A0A7J7HTN3</accession>
<dbReference type="Gene3D" id="2.60.270.50">
    <property type="match status" value="1"/>
</dbReference>
<proteinExistence type="predicted"/>
<keyword evidence="2" id="KW-1185">Reference proteome</keyword>
<evidence type="ECO:0000313" key="2">
    <source>
        <dbReference type="Proteomes" id="UP000593564"/>
    </source>
</evidence>
<dbReference type="Pfam" id="PF21230">
    <property type="entry name" value="Nakanori"/>
    <property type="match status" value="1"/>
</dbReference>
<reference evidence="2" key="1">
    <citation type="journal article" date="2020" name="Nat. Commun.">
        <title>Genome assembly of wild tea tree DASZ reveals pedigree and selection history of tea varieties.</title>
        <authorList>
            <person name="Zhang W."/>
            <person name="Zhang Y."/>
            <person name="Qiu H."/>
            <person name="Guo Y."/>
            <person name="Wan H."/>
            <person name="Zhang X."/>
            <person name="Scossa F."/>
            <person name="Alseekh S."/>
            <person name="Zhang Q."/>
            <person name="Wang P."/>
            <person name="Xu L."/>
            <person name="Schmidt M.H."/>
            <person name="Jia X."/>
            <person name="Li D."/>
            <person name="Zhu A."/>
            <person name="Guo F."/>
            <person name="Chen W."/>
            <person name="Ni D."/>
            <person name="Usadel B."/>
            <person name="Fernie A.R."/>
            <person name="Wen W."/>
        </authorList>
    </citation>
    <scope>NUCLEOTIDE SEQUENCE [LARGE SCALE GENOMIC DNA]</scope>
    <source>
        <strain evidence="2">cv. G240</strain>
    </source>
</reference>
<protein>
    <recommendedName>
        <fullName evidence="3">23 kDa jasmonate-induced protein-like</fullName>
    </recommendedName>
</protein>
<name>A0A7J7HTN3_CAMSI</name>
<evidence type="ECO:0008006" key="3">
    <source>
        <dbReference type="Google" id="ProtNLM"/>
    </source>
</evidence>
<reference evidence="1 2" key="2">
    <citation type="submission" date="2020-07" db="EMBL/GenBank/DDBJ databases">
        <title>Genome assembly of wild tea tree DASZ reveals pedigree and selection history of tea varieties.</title>
        <authorList>
            <person name="Zhang W."/>
        </authorList>
    </citation>
    <scope>NUCLEOTIDE SEQUENCE [LARGE SCALE GENOMIC DNA]</scope>
    <source>
        <strain evidence="2">cv. G240</strain>
        <tissue evidence="1">Leaf</tissue>
    </source>
</reference>
<gene>
    <name evidence="1" type="ORF">HYC85_008875</name>
</gene>
<dbReference type="PANTHER" id="PTHR36482">
    <property type="entry name" value="OSJNBA0024J22.15 PROTEIN"/>
    <property type="match status" value="1"/>
</dbReference>
<evidence type="ECO:0000313" key="1">
    <source>
        <dbReference type="EMBL" id="KAF5956019.1"/>
    </source>
</evidence>
<sequence>MANNVFGNPITNETLEGMPEYDKKEITRRDRAHVAMLMKNAENKDHNARNHVEKLKKDFGDGISALCVIYNATGDTLKFITTHDYHGHIYADPCPRIIQNGQWAAFLHVKPSLIPAGSSAAVVYRGKNQSDEEHDWMLAWSIPYIGDNHAYTEIRGADHYKESNNRWGIVSDKMGNSGLSHEDNWYQCVSYASIGNNTSPFYEGIMTLEGA</sequence>